<feature type="domain" description="Phospholipase/carboxylesterase/thioesterase" evidence="3">
    <location>
        <begin position="39"/>
        <end position="231"/>
    </location>
</feature>
<dbReference type="InterPro" id="IPR003140">
    <property type="entry name" value="PLipase/COase/thioEstase"/>
</dbReference>
<dbReference type="GO" id="GO:0052689">
    <property type="term" value="F:carboxylic ester hydrolase activity"/>
    <property type="evidence" value="ECO:0007669"/>
    <property type="project" value="TreeGrafter"/>
</dbReference>
<evidence type="ECO:0000313" key="4">
    <source>
        <dbReference type="EMBL" id="KAF7720867.1"/>
    </source>
</evidence>
<proteinExistence type="inferred from homology"/>
<name>A0A8H7BNU9_9FUNG</name>
<keyword evidence="5" id="KW-1185">Reference proteome</keyword>
<dbReference type="SUPFAM" id="SSF53474">
    <property type="entry name" value="alpha/beta-Hydrolases"/>
    <property type="match status" value="1"/>
</dbReference>
<accession>A0A8H7BNU9</accession>
<dbReference type="OrthoDB" id="437457at2759"/>
<dbReference type="PANTHER" id="PTHR10655">
    <property type="entry name" value="LYSOPHOSPHOLIPASE-RELATED"/>
    <property type="match status" value="1"/>
</dbReference>
<dbReference type="InterPro" id="IPR029058">
    <property type="entry name" value="AB_hydrolase_fold"/>
</dbReference>
<protein>
    <recommendedName>
        <fullName evidence="3">Phospholipase/carboxylesterase/thioesterase domain-containing protein</fullName>
    </recommendedName>
</protein>
<dbReference type="PANTHER" id="PTHR10655:SF67">
    <property type="entry name" value="PHOSPHOLIPASE_CARBOXYLESTERASE SUPERFAMILY (AFU_ORTHOLOGUE AFUA_5G09340)"/>
    <property type="match status" value="1"/>
</dbReference>
<comment type="caution">
    <text evidence="4">The sequence shown here is derived from an EMBL/GenBank/DDBJ whole genome shotgun (WGS) entry which is preliminary data.</text>
</comment>
<dbReference type="GO" id="GO:0005737">
    <property type="term" value="C:cytoplasm"/>
    <property type="evidence" value="ECO:0007669"/>
    <property type="project" value="TreeGrafter"/>
</dbReference>
<dbReference type="InterPro" id="IPR050565">
    <property type="entry name" value="LYPA1-2/EST-like"/>
</dbReference>
<evidence type="ECO:0000256" key="1">
    <source>
        <dbReference type="ARBA" id="ARBA00006499"/>
    </source>
</evidence>
<sequence length="269" mass="29965">MKQLNVQSASSNNKAPRPDQTKCKLKFDYAPSSDNVDLNLLILLHGLGDTSKPFARLASKLKLPQTATLAVQAPEPVPYMEDSYQWFPSFDVMTGHLLTSSDPRRMKGLMRTRELITELLKHLIDDCHFQPPNIFLFGFSQGATVALDVALLSDIRNLGGVVSISGYLLEEHTSLSKQDVGYDGYILVTQGEKDPVVGSKADAEKQFQVIQKFCSATAKTSQVFITNKGHTMASSEGEWRVIHTFFSDYMPRRNLQLESMADTYLVNPS</sequence>
<dbReference type="Pfam" id="PF02230">
    <property type="entry name" value="Abhydrolase_2"/>
    <property type="match status" value="1"/>
</dbReference>
<feature type="compositionally biased region" description="Polar residues" evidence="2">
    <location>
        <begin position="1"/>
        <end position="14"/>
    </location>
</feature>
<reference evidence="4" key="1">
    <citation type="submission" date="2020-01" db="EMBL/GenBank/DDBJ databases">
        <title>Genome Sequencing of Three Apophysomyces-Like Fungal Strains Confirms a Novel Fungal Genus in the Mucoromycota with divergent Burkholderia-like Endosymbiotic Bacteria.</title>
        <authorList>
            <person name="Stajich J.E."/>
            <person name="Macias A.M."/>
            <person name="Carter-House D."/>
            <person name="Lovett B."/>
            <person name="Kasson L.R."/>
            <person name="Berry K."/>
            <person name="Grigoriev I."/>
            <person name="Chang Y."/>
            <person name="Spatafora J."/>
            <person name="Kasson M.T."/>
        </authorList>
    </citation>
    <scope>NUCLEOTIDE SEQUENCE</scope>
    <source>
        <strain evidence="4">NRRL A-21654</strain>
    </source>
</reference>
<organism evidence="4 5">
    <name type="scientific">Apophysomyces ossiformis</name>
    <dbReference type="NCBI Taxonomy" id="679940"/>
    <lineage>
        <taxon>Eukaryota</taxon>
        <taxon>Fungi</taxon>
        <taxon>Fungi incertae sedis</taxon>
        <taxon>Mucoromycota</taxon>
        <taxon>Mucoromycotina</taxon>
        <taxon>Mucoromycetes</taxon>
        <taxon>Mucorales</taxon>
        <taxon>Mucorineae</taxon>
        <taxon>Mucoraceae</taxon>
        <taxon>Apophysomyces</taxon>
    </lineage>
</organism>
<comment type="similarity">
    <text evidence="1">Belongs to the AB hydrolase superfamily. AB hydrolase 2 family.</text>
</comment>
<evidence type="ECO:0000313" key="5">
    <source>
        <dbReference type="Proteomes" id="UP000605846"/>
    </source>
</evidence>
<feature type="region of interest" description="Disordered" evidence="2">
    <location>
        <begin position="1"/>
        <end position="20"/>
    </location>
</feature>
<evidence type="ECO:0000259" key="3">
    <source>
        <dbReference type="Pfam" id="PF02230"/>
    </source>
</evidence>
<dbReference type="Gene3D" id="3.40.50.1820">
    <property type="entry name" value="alpha/beta hydrolase"/>
    <property type="match status" value="1"/>
</dbReference>
<gene>
    <name evidence="4" type="ORF">EC973_005888</name>
</gene>
<evidence type="ECO:0000256" key="2">
    <source>
        <dbReference type="SAM" id="MobiDB-lite"/>
    </source>
</evidence>
<dbReference type="EMBL" id="JABAYA010000344">
    <property type="protein sequence ID" value="KAF7720867.1"/>
    <property type="molecule type" value="Genomic_DNA"/>
</dbReference>
<dbReference type="AlphaFoldDB" id="A0A8H7BNU9"/>
<dbReference type="Proteomes" id="UP000605846">
    <property type="component" value="Unassembled WGS sequence"/>
</dbReference>
<dbReference type="GO" id="GO:0008474">
    <property type="term" value="F:palmitoyl-(protein) hydrolase activity"/>
    <property type="evidence" value="ECO:0007669"/>
    <property type="project" value="TreeGrafter"/>
</dbReference>